<dbReference type="Proteomes" id="UP000724584">
    <property type="component" value="Unassembled WGS sequence"/>
</dbReference>
<keyword evidence="2" id="KW-1185">Reference proteome</keyword>
<sequence length="150" mass="17132">MVETRPSCCTSTYRVLQVARSLPARRDIISVTDEALCNNASRLISRHSKCRRRRKQRHNYAVERSWRPCSQRRDTPLVDMAYLCLLTAVSWRNSVSLARGYTACCVRFTTLGSRARLPTQALSRKGPSPWRANGRPMCAGFHVVRRRPGP</sequence>
<protein>
    <submittedName>
        <fullName evidence="1">Uncharacterized protein</fullName>
    </submittedName>
</protein>
<comment type="caution">
    <text evidence="1">The sequence shown here is derived from an EMBL/GenBank/DDBJ whole genome shotgun (WGS) entry which is preliminary data.</text>
</comment>
<name>A0ACB7NVL8_9PEZI</name>
<reference evidence="1 2" key="1">
    <citation type="journal article" date="2021" name="Nat. Commun.">
        <title>Genetic determinants of endophytism in the Arabidopsis root mycobiome.</title>
        <authorList>
            <person name="Mesny F."/>
            <person name="Miyauchi S."/>
            <person name="Thiergart T."/>
            <person name="Pickel B."/>
            <person name="Atanasova L."/>
            <person name="Karlsson M."/>
            <person name="Huettel B."/>
            <person name="Barry K.W."/>
            <person name="Haridas S."/>
            <person name="Chen C."/>
            <person name="Bauer D."/>
            <person name="Andreopoulos W."/>
            <person name="Pangilinan J."/>
            <person name="LaButti K."/>
            <person name="Riley R."/>
            <person name="Lipzen A."/>
            <person name="Clum A."/>
            <person name="Drula E."/>
            <person name="Henrissat B."/>
            <person name="Kohler A."/>
            <person name="Grigoriev I.V."/>
            <person name="Martin F.M."/>
            <person name="Hacquard S."/>
        </authorList>
    </citation>
    <scope>NUCLEOTIDE SEQUENCE [LARGE SCALE GENOMIC DNA]</scope>
    <source>
        <strain evidence="1 2">MPI-SDFR-AT-0079</strain>
    </source>
</reference>
<accession>A0ACB7NVL8</accession>
<proteinExistence type="predicted"/>
<evidence type="ECO:0000313" key="1">
    <source>
        <dbReference type="EMBL" id="KAH6613316.1"/>
    </source>
</evidence>
<evidence type="ECO:0000313" key="2">
    <source>
        <dbReference type="Proteomes" id="UP000724584"/>
    </source>
</evidence>
<dbReference type="EMBL" id="JAGIZQ010000008">
    <property type="protein sequence ID" value="KAH6613316.1"/>
    <property type="molecule type" value="Genomic_DNA"/>
</dbReference>
<organism evidence="1 2">
    <name type="scientific">Chaetomium tenue</name>
    <dbReference type="NCBI Taxonomy" id="1854479"/>
    <lineage>
        <taxon>Eukaryota</taxon>
        <taxon>Fungi</taxon>
        <taxon>Dikarya</taxon>
        <taxon>Ascomycota</taxon>
        <taxon>Pezizomycotina</taxon>
        <taxon>Sordariomycetes</taxon>
        <taxon>Sordariomycetidae</taxon>
        <taxon>Sordariales</taxon>
        <taxon>Chaetomiaceae</taxon>
        <taxon>Chaetomium</taxon>
    </lineage>
</organism>
<gene>
    <name evidence="1" type="ORF">F5144DRAFT_400635</name>
</gene>